<accession>A0ABT3TXJ1</accession>
<evidence type="ECO:0000256" key="1">
    <source>
        <dbReference type="SAM" id="MobiDB-lite"/>
    </source>
</evidence>
<organism evidence="3 4">
    <name type="scientific">Streptomyces beihaiensis</name>
    <dbReference type="NCBI Taxonomy" id="2984495"/>
    <lineage>
        <taxon>Bacteria</taxon>
        <taxon>Bacillati</taxon>
        <taxon>Actinomycetota</taxon>
        <taxon>Actinomycetes</taxon>
        <taxon>Kitasatosporales</taxon>
        <taxon>Streptomycetaceae</taxon>
        <taxon>Streptomyces</taxon>
    </lineage>
</organism>
<proteinExistence type="predicted"/>
<sequence length="151" mass="16802">MTQPDQLAKQDCAKLGRRTALSDPDKALKMQNQAPHAQTRMLAADVPVNENPATVRKWWDGLTPKQRKDMMRAEPVLIANLDGIPPDVQTEMRGNGKYDRVKLVQYALDSWNKDDPTDFGNNCTNFVSNALHASGMKEKTSPWGRPTPTAG</sequence>
<evidence type="ECO:0000259" key="2">
    <source>
        <dbReference type="Pfam" id="PF12671"/>
    </source>
</evidence>
<feature type="domain" description="Putative amidase" evidence="2">
    <location>
        <begin position="97"/>
        <end position="141"/>
    </location>
</feature>
<protein>
    <submittedName>
        <fullName evidence="3">Amidase domain-containing protein</fullName>
    </submittedName>
</protein>
<dbReference type="Proteomes" id="UP001163064">
    <property type="component" value="Unassembled WGS sequence"/>
</dbReference>
<dbReference type="EMBL" id="JAPHNL010000240">
    <property type="protein sequence ID" value="MCX3061774.1"/>
    <property type="molecule type" value="Genomic_DNA"/>
</dbReference>
<name>A0ABT3TXJ1_9ACTN</name>
<gene>
    <name evidence="3" type="ORF">OFY01_18810</name>
</gene>
<dbReference type="InterPro" id="IPR024301">
    <property type="entry name" value="Amidase_6"/>
</dbReference>
<comment type="caution">
    <text evidence="3">The sequence shown here is derived from an EMBL/GenBank/DDBJ whole genome shotgun (WGS) entry which is preliminary data.</text>
</comment>
<evidence type="ECO:0000313" key="4">
    <source>
        <dbReference type="Proteomes" id="UP001163064"/>
    </source>
</evidence>
<keyword evidence="4" id="KW-1185">Reference proteome</keyword>
<dbReference type="Pfam" id="PF12671">
    <property type="entry name" value="Amidase_6"/>
    <property type="match status" value="1"/>
</dbReference>
<reference evidence="3" key="1">
    <citation type="submission" date="2022-10" db="EMBL/GenBank/DDBJ databases">
        <title>Streptomyces beihaiensis sp. nov., a chitin degrading actinobacterium, isolated from shrimp pond soil.</title>
        <authorList>
            <person name="Xie J."/>
            <person name="Shen N."/>
        </authorList>
    </citation>
    <scope>NUCLEOTIDE SEQUENCE</scope>
    <source>
        <strain evidence="3">GXMU-J5</strain>
    </source>
</reference>
<dbReference type="RefSeq" id="WP_266601399.1">
    <property type="nucleotide sequence ID" value="NZ_JAPHNL010000240.1"/>
</dbReference>
<feature type="region of interest" description="Disordered" evidence="1">
    <location>
        <begin position="1"/>
        <end position="37"/>
    </location>
</feature>
<evidence type="ECO:0000313" key="3">
    <source>
        <dbReference type="EMBL" id="MCX3061774.1"/>
    </source>
</evidence>